<evidence type="ECO:0000313" key="3">
    <source>
        <dbReference type="RefSeq" id="XP_013393315.1"/>
    </source>
</evidence>
<evidence type="ECO:0000256" key="1">
    <source>
        <dbReference type="SAM" id="Phobius"/>
    </source>
</evidence>
<dbReference type="KEGG" id="lak:106161032"/>
<proteinExistence type="predicted"/>
<feature type="transmembrane region" description="Helical" evidence="1">
    <location>
        <begin position="36"/>
        <end position="57"/>
    </location>
</feature>
<feature type="transmembrane region" description="Helical" evidence="1">
    <location>
        <begin position="101"/>
        <end position="120"/>
    </location>
</feature>
<evidence type="ECO:0000313" key="2">
    <source>
        <dbReference type="Proteomes" id="UP000085678"/>
    </source>
</evidence>
<evidence type="ECO:0000313" key="4">
    <source>
        <dbReference type="RefSeq" id="XP_013393317.1"/>
    </source>
</evidence>
<name>A0A1S3I4X4_LINAN</name>
<dbReference type="PANTHER" id="PTHR28603">
    <property type="entry name" value="TRANSMEMBRANE PROTEIN 243"/>
    <property type="match status" value="1"/>
</dbReference>
<dbReference type="AlphaFoldDB" id="A0A1S3I4X4"/>
<keyword evidence="2" id="KW-1185">Reference proteome</keyword>
<accession>A0A1S3I4X4</accession>
<dbReference type="OrthoDB" id="17800at2759"/>
<keyword evidence="1" id="KW-1133">Transmembrane helix</keyword>
<organism evidence="2 4">
    <name type="scientific">Lingula anatina</name>
    <name type="common">Brachiopod</name>
    <name type="synonym">Lingula unguis</name>
    <dbReference type="NCBI Taxonomy" id="7574"/>
    <lineage>
        <taxon>Eukaryota</taxon>
        <taxon>Metazoa</taxon>
        <taxon>Spiralia</taxon>
        <taxon>Lophotrochozoa</taxon>
        <taxon>Brachiopoda</taxon>
        <taxon>Linguliformea</taxon>
        <taxon>Lingulata</taxon>
        <taxon>Lingulida</taxon>
        <taxon>Linguloidea</taxon>
        <taxon>Lingulidae</taxon>
        <taxon>Lingula</taxon>
    </lineage>
</organism>
<protein>
    <submittedName>
        <fullName evidence="3">Transmembrane protein 243 isoform X1</fullName>
    </submittedName>
    <submittedName>
        <fullName evidence="4">Transmembrane protein 243 isoform X2</fullName>
    </submittedName>
</protein>
<dbReference type="Proteomes" id="UP000085678">
    <property type="component" value="Unplaced"/>
</dbReference>
<dbReference type="RefSeq" id="XP_013393317.1">
    <property type="nucleotide sequence ID" value="XM_013537863.2"/>
</dbReference>
<dbReference type="InterPro" id="IPR022564">
    <property type="entry name" value="DUF2678"/>
</dbReference>
<feature type="transmembrane region" description="Helical" evidence="1">
    <location>
        <begin position="69"/>
        <end position="89"/>
    </location>
</feature>
<sequence length="125" mass="14219">MTESSVDHNSKTMAGRYDDIGADKPLFGETRPRDRVFNLVLGLVTLILVLVTLISAFVFPQWPPDPVNIYFASCILLVCGANSVLIFWYRQGDLEPKFRTLIYFNVFCIILLAVCCNLYIHLKTK</sequence>
<gene>
    <name evidence="3 4" type="primary">LOC106161032</name>
</gene>
<keyword evidence="1 3" id="KW-0812">Transmembrane</keyword>
<keyword evidence="1" id="KW-0472">Membrane</keyword>
<reference evidence="3 4" key="1">
    <citation type="submission" date="2025-04" db="UniProtKB">
        <authorList>
            <consortium name="RefSeq"/>
        </authorList>
    </citation>
    <scope>IDENTIFICATION</scope>
    <source>
        <tissue evidence="3 4">Gonads</tissue>
    </source>
</reference>
<dbReference type="PANTHER" id="PTHR28603:SF1">
    <property type="entry name" value="TRANSMEMBRANE PROTEIN 243"/>
    <property type="match status" value="1"/>
</dbReference>
<dbReference type="RefSeq" id="XP_013393315.1">
    <property type="nucleotide sequence ID" value="XM_013537861.2"/>
</dbReference>
<dbReference type="GeneID" id="106161032"/>
<dbReference type="Pfam" id="PF10856">
    <property type="entry name" value="DUF2678"/>
    <property type="match status" value="1"/>
</dbReference>